<evidence type="ECO:0000256" key="3">
    <source>
        <dbReference type="PROSITE-ProRule" id="PRU00221"/>
    </source>
</evidence>
<dbReference type="SMART" id="SM00320">
    <property type="entry name" value="WD40"/>
    <property type="match status" value="7"/>
</dbReference>
<proteinExistence type="predicted"/>
<dbReference type="FunFam" id="2.130.10.10:FF:000775">
    <property type="entry name" value="BnaA09g28200D protein"/>
    <property type="match status" value="1"/>
</dbReference>
<feature type="region of interest" description="Disordered" evidence="4">
    <location>
        <begin position="147"/>
        <end position="166"/>
    </location>
</feature>
<keyword evidence="1 3" id="KW-0853">WD repeat</keyword>
<evidence type="ECO:0000313" key="5">
    <source>
        <dbReference type="EMBL" id="CAI9093061.1"/>
    </source>
</evidence>
<accession>A0AAV1CC15</accession>
<feature type="repeat" description="WD" evidence="3">
    <location>
        <begin position="274"/>
        <end position="304"/>
    </location>
</feature>
<gene>
    <name evidence="5" type="ORF">OLC1_LOCUS4576</name>
</gene>
<name>A0AAV1CC15_OLDCO</name>
<evidence type="ECO:0000313" key="6">
    <source>
        <dbReference type="Proteomes" id="UP001161247"/>
    </source>
</evidence>
<feature type="compositionally biased region" description="Low complexity" evidence="4">
    <location>
        <begin position="51"/>
        <end position="73"/>
    </location>
</feature>
<evidence type="ECO:0000256" key="2">
    <source>
        <dbReference type="ARBA" id="ARBA00022737"/>
    </source>
</evidence>
<evidence type="ECO:0000256" key="1">
    <source>
        <dbReference type="ARBA" id="ARBA00022574"/>
    </source>
</evidence>
<feature type="repeat" description="WD" evidence="3">
    <location>
        <begin position="319"/>
        <end position="351"/>
    </location>
</feature>
<dbReference type="PROSITE" id="PS50082">
    <property type="entry name" value="WD_REPEATS_2"/>
    <property type="match status" value="4"/>
</dbReference>
<dbReference type="PANTHER" id="PTHR22844">
    <property type="entry name" value="F-BOX AND WD40 DOMAIN PROTEIN"/>
    <property type="match status" value="1"/>
</dbReference>
<dbReference type="PROSITE" id="PS50294">
    <property type="entry name" value="WD_REPEATS_REGION"/>
    <property type="match status" value="4"/>
</dbReference>
<keyword evidence="6" id="KW-1185">Reference proteome</keyword>
<dbReference type="Pfam" id="PF00400">
    <property type="entry name" value="WD40"/>
    <property type="match status" value="5"/>
</dbReference>
<dbReference type="PRINTS" id="PR00320">
    <property type="entry name" value="GPROTEINBRPT"/>
</dbReference>
<dbReference type="SUPFAM" id="SSF50978">
    <property type="entry name" value="WD40 repeat-like"/>
    <property type="match status" value="1"/>
</dbReference>
<dbReference type="InterPro" id="IPR020472">
    <property type="entry name" value="WD40_PAC1"/>
</dbReference>
<feature type="repeat" description="WD" evidence="3">
    <location>
        <begin position="365"/>
        <end position="394"/>
    </location>
</feature>
<sequence length="460" mass="50290">MKLPSWISSSCSSETATSIAKHSMINSIPAQKSVLFSDSSSFSDINQGNGSSSSSSCSSTSQDSSDSNSSLQSSLSIATHPSIPSLQKLSPESFNLSVKTLSITSLKSPENAAIVNSLQVHDNLLFAVSGSQVSVFDVNNNLQLLHTFNNPHNKKEPSPSSSSPRGSIKSLAFIDGKIFTAHQDCKIRAWELKPKQQQYYKQIATLPTMEDFFRNFILPKNYIKVRRHKKKLWVQHFDAVSSLAVDNNNLLYSVSWDKYLKIWSGKDFRCLESIKAHDDAINAIVVSHDGLVYTGSADKKIKVWGKPLGEKKNVLIATLEKHKSAVNALALSSDGSVLFSGSNDRSILVWEKEDSANHMVVSGALRGHGKAILCLIHVSDLLFSGSADRTVRIWHRAFDGRYCCLTVLEGHAKPVRSLAAAEGEVGGGMTVFSGSFDGEIKVWKVVVSSDLKTSEESEDY</sequence>
<dbReference type="PANTHER" id="PTHR22844:SF199">
    <property type="entry name" value="F21J9.19"/>
    <property type="match status" value="1"/>
</dbReference>
<dbReference type="InterPro" id="IPR015943">
    <property type="entry name" value="WD40/YVTN_repeat-like_dom_sf"/>
</dbReference>
<keyword evidence="2" id="KW-0677">Repeat</keyword>
<dbReference type="InterPro" id="IPR036322">
    <property type="entry name" value="WD40_repeat_dom_sf"/>
</dbReference>
<feature type="region of interest" description="Disordered" evidence="4">
    <location>
        <begin position="40"/>
        <end position="73"/>
    </location>
</feature>
<dbReference type="EMBL" id="OX459119">
    <property type="protein sequence ID" value="CAI9093061.1"/>
    <property type="molecule type" value="Genomic_DNA"/>
</dbReference>
<dbReference type="AlphaFoldDB" id="A0AAV1CC15"/>
<reference evidence="5" key="1">
    <citation type="submission" date="2023-03" db="EMBL/GenBank/DDBJ databases">
        <authorList>
            <person name="Julca I."/>
        </authorList>
    </citation>
    <scope>NUCLEOTIDE SEQUENCE</scope>
</reference>
<evidence type="ECO:0000256" key="4">
    <source>
        <dbReference type="SAM" id="MobiDB-lite"/>
    </source>
</evidence>
<dbReference type="Proteomes" id="UP001161247">
    <property type="component" value="Chromosome 2"/>
</dbReference>
<organism evidence="5 6">
    <name type="scientific">Oldenlandia corymbosa var. corymbosa</name>
    <dbReference type="NCBI Taxonomy" id="529605"/>
    <lineage>
        <taxon>Eukaryota</taxon>
        <taxon>Viridiplantae</taxon>
        <taxon>Streptophyta</taxon>
        <taxon>Embryophyta</taxon>
        <taxon>Tracheophyta</taxon>
        <taxon>Spermatophyta</taxon>
        <taxon>Magnoliopsida</taxon>
        <taxon>eudicotyledons</taxon>
        <taxon>Gunneridae</taxon>
        <taxon>Pentapetalae</taxon>
        <taxon>asterids</taxon>
        <taxon>lamiids</taxon>
        <taxon>Gentianales</taxon>
        <taxon>Rubiaceae</taxon>
        <taxon>Rubioideae</taxon>
        <taxon>Spermacoceae</taxon>
        <taxon>Hedyotis-Oldenlandia complex</taxon>
        <taxon>Oldenlandia</taxon>
    </lineage>
</organism>
<dbReference type="InterPro" id="IPR045182">
    <property type="entry name" value="JINGUBANG-like"/>
</dbReference>
<dbReference type="InterPro" id="IPR001680">
    <property type="entry name" value="WD40_rpt"/>
</dbReference>
<protein>
    <submittedName>
        <fullName evidence="5">OLC1v1028467C1</fullName>
    </submittedName>
</protein>
<dbReference type="CDD" id="cd00200">
    <property type="entry name" value="WD40"/>
    <property type="match status" value="1"/>
</dbReference>
<dbReference type="Gene3D" id="2.130.10.10">
    <property type="entry name" value="YVTN repeat-like/Quinoprotein amine dehydrogenase"/>
    <property type="match status" value="3"/>
</dbReference>
<feature type="repeat" description="WD" evidence="3">
    <location>
        <begin position="408"/>
        <end position="453"/>
    </location>
</feature>